<name>A0ABR4Q6K9_9CEST</name>
<organism evidence="2 4">
    <name type="scientific">Taenia crassiceps</name>
    <dbReference type="NCBI Taxonomy" id="6207"/>
    <lineage>
        <taxon>Eukaryota</taxon>
        <taxon>Metazoa</taxon>
        <taxon>Spiralia</taxon>
        <taxon>Lophotrochozoa</taxon>
        <taxon>Platyhelminthes</taxon>
        <taxon>Cestoda</taxon>
        <taxon>Eucestoda</taxon>
        <taxon>Cyclophyllidea</taxon>
        <taxon>Taeniidae</taxon>
        <taxon>Taenia</taxon>
    </lineage>
</organism>
<evidence type="ECO:0000313" key="2">
    <source>
        <dbReference type="EMBL" id="KAL5105259.1"/>
    </source>
</evidence>
<comment type="caution">
    <text evidence="2">The sequence shown here is derived from an EMBL/GenBank/DDBJ whole genome shotgun (WGS) entry which is preliminary data.</text>
</comment>
<dbReference type="Pfam" id="PF18997">
    <property type="entry name" value="DUF5727"/>
    <property type="match status" value="1"/>
</dbReference>
<gene>
    <name evidence="2" type="ORF">TcWFU_007424</name>
    <name evidence="3" type="ORF">TcWFU_010019</name>
</gene>
<feature type="domain" description="DUF5727" evidence="1">
    <location>
        <begin position="21"/>
        <end position="91"/>
    </location>
</feature>
<reference evidence="2" key="2">
    <citation type="submission" date="2024-12" db="EMBL/GenBank/DDBJ databases">
        <authorList>
            <person name="Estrada K."/>
            <person name="Bobes R.J."/>
            <person name="Sanchez-Flores A."/>
            <person name="Laclette J.P."/>
        </authorList>
    </citation>
    <scope>NUCLEOTIDE SEQUENCE</scope>
    <source>
        <strain evidence="2">WFUcys</strain>
        <tissue evidence="2">Peritoneal cavity of infected mice</tissue>
    </source>
</reference>
<sequence length="97" mass="10754">MYYEFEGEISAYMECNSRSPQMKIEDGKCVVNHTEIWDSPCRIEKNTANITFNNVTAQKSLVIRGGNNNSRLASTTFFVPGCKFPQPAPGKAIDASS</sequence>
<evidence type="ECO:0000313" key="4">
    <source>
        <dbReference type="Proteomes" id="UP001651158"/>
    </source>
</evidence>
<keyword evidence="4" id="KW-1185">Reference proteome</keyword>
<evidence type="ECO:0000259" key="1">
    <source>
        <dbReference type="Pfam" id="PF18997"/>
    </source>
</evidence>
<dbReference type="EMBL" id="JAKROA010000009">
    <property type="protein sequence ID" value="KAL5105259.1"/>
    <property type="molecule type" value="Genomic_DNA"/>
</dbReference>
<dbReference type="EMBL" id="JAKROA010000009">
    <property type="protein sequence ID" value="KAL5105312.1"/>
    <property type="molecule type" value="Genomic_DNA"/>
</dbReference>
<reference evidence="2 4" key="1">
    <citation type="journal article" date="2022" name="Front. Cell. Infect. Microbiol.">
        <title>The Genomes of Two Strains of Taenia crassiceps the Animal Model for the Study of Human Cysticercosis.</title>
        <authorList>
            <person name="Bobes R.J."/>
            <person name="Estrada K."/>
            <person name="Rios-Valencia D.G."/>
            <person name="Calderon-Gallegos A."/>
            <person name="de la Torre P."/>
            <person name="Carrero J.C."/>
            <person name="Sanchez-Flores A."/>
            <person name="Laclette J.P."/>
        </authorList>
    </citation>
    <scope>NUCLEOTIDE SEQUENCE [LARGE SCALE GENOMIC DNA]</scope>
    <source>
        <strain evidence="2">WFUcys</strain>
    </source>
</reference>
<protein>
    <recommendedName>
        <fullName evidence="1">DUF5727 domain-containing protein</fullName>
    </recommendedName>
</protein>
<proteinExistence type="predicted"/>
<dbReference type="InterPro" id="IPR043785">
    <property type="entry name" value="DUF5727"/>
</dbReference>
<evidence type="ECO:0000313" key="3">
    <source>
        <dbReference type="EMBL" id="KAL5105312.1"/>
    </source>
</evidence>
<dbReference type="Proteomes" id="UP001651158">
    <property type="component" value="Unassembled WGS sequence"/>
</dbReference>
<accession>A0ABR4Q6K9</accession>